<organism evidence="2">
    <name type="scientific">Chromera velia CCMP2878</name>
    <dbReference type="NCBI Taxonomy" id="1169474"/>
    <lineage>
        <taxon>Eukaryota</taxon>
        <taxon>Sar</taxon>
        <taxon>Alveolata</taxon>
        <taxon>Colpodellida</taxon>
        <taxon>Chromeraceae</taxon>
        <taxon>Chromera</taxon>
    </lineage>
</organism>
<gene>
    <name evidence="2" type="ORF">Cvel_4632</name>
</gene>
<evidence type="ECO:0000313" key="2">
    <source>
        <dbReference type="EMBL" id="CEM28254.1"/>
    </source>
</evidence>
<dbReference type="AlphaFoldDB" id="A0A0G4GFF3"/>
<protein>
    <submittedName>
        <fullName evidence="2">Uncharacterized protein</fullName>
    </submittedName>
</protein>
<evidence type="ECO:0000256" key="1">
    <source>
        <dbReference type="SAM" id="MobiDB-lite"/>
    </source>
</evidence>
<dbReference type="EMBL" id="CDMZ01001159">
    <property type="protein sequence ID" value="CEM28254.1"/>
    <property type="molecule type" value="Genomic_DNA"/>
</dbReference>
<accession>A0A0G4GFF3</accession>
<sequence>MGQAPCCCGDPRSGGNEVKVERTAVSTATAPRPPSPDAREETLSTNHLQPGPPITDDAVSDRDVAAMAQQPAAPSPRGRGGGDSTLGMLTQISLAPTGTQVSNTHSHKEQMKEIIRLFWREAMKGINVNIVSLEPNSLSVVPAEFRLSGDKSSFTVTETGEQGGQEGRSLEWPFGQTDYVAKNLETVQRIIPELHDTYAERSVLVCRRDGTKVVFVCANKEEATKFGSMLNISWKVIAHSKKGQ</sequence>
<dbReference type="VEuPathDB" id="CryptoDB:Cvel_4632"/>
<reference evidence="2" key="1">
    <citation type="submission" date="2014-11" db="EMBL/GenBank/DDBJ databases">
        <authorList>
            <person name="Otto D Thomas"/>
            <person name="Naeem Raeece"/>
        </authorList>
    </citation>
    <scope>NUCLEOTIDE SEQUENCE</scope>
</reference>
<feature type="region of interest" description="Disordered" evidence="1">
    <location>
        <begin position="1"/>
        <end position="87"/>
    </location>
</feature>
<name>A0A0G4GFF3_9ALVE</name>
<proteinExistence type="predicted"/>